<dbReference type="eggNOG" id="ENOG502R1M1">
    <property type="taxonomic scope" value="Eukaryota"/>
</dbReference>
<protein>
    <submittedName>
        <fullName evidence="2">Heterokaryon incompatibility protein</fullName>
    </submittedName>
</protein>
<reference evidence="2 3" key="1">
    <citation type="journal article" date="2011" name="Proc. Natl. Acad. Sci. U.S.A.">
        <title>Genome and transcriptome analyses of the mountain pine beetle-fungal symbiont Grosmannia clavigera, a lodgepole pine pathogen.</title>
        <authorList>
            <person name="DiGuistini S."/>
            <person name="Wang Y."/>
            <person name="Liao N.Y."/>
            <person name="Taylor G."/>
            <person name="Tanguay P."/>
            <person name="Feau N."/>
            <person name="Henrissat B."/>
            <person name="Chan S.K."/>
            <person name="Hesse-Orce U."/>
            <person name="Alamouti S.M."/>
            <person name="Tsui C.K.M."/>
            <person name="Docking R.T."/>
            <person name="Levasseur A."/>
            <person name="Haridas S."/>
            <person name="Robertson G."/>
            <person name="Birol I."/>
            <person name="Holt R.A."/>
            <person name="Marra M.A."/>
            <person name="Hamelin R.C."/>
            <person name="Hirst M."/>
            <person name="Jones S.J.M."/>
            <person name="Bohlmann J."/>
            <person name="Breuil C."/>
        </authorList>
    </citation>
    <scope>NUCLEOTIDE SEQUENCE [LARGE SCALE GENOMIC DNA]</scope>
    <source>
        <strain evidence="3">kw1407 / UAMH 11150</strain>
    </source>
</reference>
<feature type="domain" description="Heterokaryon incompatibility" evidence="1">
    <location>
        <begin position="13"/>
        <end position="138"/>
    </location>
</feature>
<evidence type="ECO:0000313" key="2">
    <source>
        <dbReference type="EMBL" id="EFX03383.1"/>
    </source>
</evidence>
<dbReference type="Pfam" id="PF06985">
    <property type="entry name" value="HET"/>
    <property type="match status" value="1"/>
</dbReference>
<keyword evidence="3" id="KW-1185">Reference proteome</keyword>
<dbReference type="InParanoid" id="F0XFX4"/>
<evidence type="ECO:0000313" key="3">
    <source>
        <dbReference type="Proteomes" id="UP000007796"/>
    </source>
</evidence>
<name>F0XFX4_GROCL</name>
<dbReference type="STRING" id="655863.F0XFX4"/>
<dbReference type="RefSeq" id="XP_014172865.1">
    <property type="nucleotide sequence ID" value="XM_014317390.1"/>
</dbReference>
<dbReference type="EMBL" id="GL629767">
    <property type="protein sequence ID" value="EFX03383.1"/>
    <property type="molecule type" value="Genomic_DNA"/>
</dbReference>
<dbReference type="InterPro" id="IPR010730">
    <property type="entry name" value="HET"/>
</dbReference>
<dbReference type="HOGENOM" id="CLU_002639_8_9_1"/>
<dbReference type="PANTHER" id="PTHR33112">
    <property type="entry name" value="DOMAIN PROTEIN, PUTATIVE-RELATED"/>
    <property type="match status" value="1"/>
</dbReference>
<sequence length="336" mass="38120">MADRPLTLRNDTYQKLAAGIYLDELPPTIQDAVTVTRALGFRYLWVDALCIIQDCATGNSREIDQMGLCFQNAAVTIMAATSTSAAEGFLSPKRQPPSYQPEHELHVPMDGGIGTVYLSFKPYEPIHHLETRAWGLQEYMLSSRKLIFSHYEVLWQCKEMGTRGVTGYGLDYRQPLEIDFGDGDDVAEDVRLSTWKTIVMLYTERQLTRSDDRLRALAGITSKLQTQWPDMNLFGHWKKGFIVLLAWYKEEADRKPYRVLRRAPSWSWASLDGRICYASFSAPDAMAQMVTESKVVLQCRILCEDSINVDKRASISKLLDLKTSSAEQNGRDRASP</sequence>
<dbReference type="Proteomes" id="UP000007796">
    <property type="component" value="Unassembled WGS sequence"/>
</dbReference>
<accession>F0XFX4</accession>
<dbReference type="GeneID" id="25978755"/>
<evidence type="ECO:0000259" key="1">
    <source>
        <dbReference type="Pfam" id="PF06985"/>
    </source>
</evidence>
<dbReference type="AlphaFoldDB" id="F0XFX4"/>
<proteinExistence type="predicted"/>
<dbReference type="OrthoDB" id="3789824at2759"/>
<dbReference type="PANTHER" id="PTHR33112:SF16">
    <property type="entry name" value="HETEROKARYON INCOMPATIBILITY DOMAIN-CONTAINING PROTEIN"/>
    <property type="match status" value="1"/>
</dbReference>
<gene>
    <name evidence="2" type="ORF">CMQ_5433</name>
</gene>
<organism evidence="3">
    <name type="scientific">Grosmannia clavigera (strain kw1407 / UAMH 11150)</name>
    <name type="common">Blue stain fungus</name>
    <name type="synonym">Graphiocladiella clavigera</name>
    <dbReference type="NCBI Taxonomy" id="655863"/>
    <lineage>
        <taxon>Eukaryota</taxon>
        <taxon>Fungi</taxon>
        <taxon>Dikarya</taxon>
        <taxon>Ascomycota</taxon>
        <taxon>Pezizomycotina</taxon>
        <taxon>Sordariomycetes</taxon>
        <taxon>Sordariomycetidae</taxon>
        <taxon>Ophiostomatales</taxon>
        <taxon>Ophiostomataceae</taxon>
        <taxon>Leptographium</taxon>
    </lineage>
</organism>